<dbReference type="PANTHER" id="PTHR23037:SF45">
    <property type="entry name" value="INTERLEUKIN 13 RECEPTOR SUBUNIT ALPHA 2"/>
    <property type="match status" value="1"/>
</dbReference>
<accession>A0AAD7T2W4</accession>
<dbReference type="InterPro" id="IPR036116">
    <property type="entry name" value="FN3_sf"/>
</dbReference>
<dbReference type="Proteomes" id="UP001221898">
    <property type="component" value="Unassembled WGS sequence"/>
</dbReference>
<evidence type="ECO:0000313" key="11">
    <source>
        <dbReference type="Proteomes" id="UP001221898"/>
    </source>
</evidence>
<dbReference type="GO" id="GO:0009897">
    <property type="term" value="C:external side of plasma membrane"/>
    <property type="evidence" value="ECO:0007669"/>
    <property type="project" value="TreeGrafter"/>
</dbReference>
<dbReference type="SUPFAM" id="SSF49265">
    <property type="entry name" value="Fibronectin type III"/>
    <property type="match status" value="2"/>
</dbReference>
<sequence>MGFCWTEQHIPVGFFILRKLPLKSRKEHSIMKHKGMMQWLSAMLVLLLNWNQCIAAYGITVLPPEDLQVIDPEHLGQLFIHWTLPASLEKLTNCSVRFQLQYFDTYEDRWATIRTTDRSYSAQFDLEKEVHVRVHTLLRGPCVNGAEIQSHGVEAVLKPPDKGSTGSKIKSLSCVFYQKEYMECTWEKGEDEPIHPRYHLFYWHRGMEQTMECADYILTNGARTGCSFPWDSLLEFTEFNICVNGSSAEGHDLRPAYFTLQIQNHVKPASIETLSLEAQPNGHFHLEWAPSEGKISDICLEYEVESRQKNVVGDLLHRNVTRETTFTSLSMNQSRTNCFRVRSRVHQFCADSSIWSEWSHPSCLPEIRELSILLCVLASSVITLLFLALCLWSIMGQLKICGGKKHTFYLPYKPKGDFSVSPMGGNGGYV</sequence>
<keyword evidence="5 8" id="KW-0472">Membrane</keyword>
<feature type="domain" description="Fibronectin type-III" evidence="9">
    <location>
        <begin position="270"/>
        <end position="366"/>
    </location>
</feature>
<protein>
    <recommendedName>
        <fullName evidence="9">Fibronectin type-III domain-containing protein</fullName>
    </recommendedName>
</protein>
<dbReference type="InterPro" id="IPR013783">
    <property type="entry name" value="Ig-like_fold"/>
</dbReference>
<evidence type="ECO:0000256" key="1">
    <source>
        <dbReference type="ARBA" id="ARBA00004479"/>
    </source>
</evidence>
<keyword evidence="7" id="KW-0325">Glycoprotein</keyword>
<dbReference type="AlphaFoldDB" id="A0AAD7T2W4"/>
<evidence type="ECO:0000256" key="2">
    <source>
        <dbReference type="ARBA" id="ARBA00022692"/>
    </source>
</evidence>
<name>A0AAD7T2W4_9TELE</name>
<evidence type="ECO:0000256" key="4">
    <source>
        <dbReference type="ARBA" id="ARBA00022989"/>
    </source>
</evidence>
<comment type="caution">
    <text evidence="10">The sequence shown here is derived from an EMBL/GenBank/DDBJ whole genome shotgun (WGS) entry which is preliminary data.</text>
</comment>
<dbReference type="InterPro" id="IPR003961">
    <property type="entry name" value="FN3_dom"/>
</dbReference>
<evidence type="ECO:0000259" key="9">
    <source>
        <dbReference type="PROSITE" id="PS50853"/>
    </source>
</evidence>
<keyword evidence="11" id="KW-1185">Reference proteome</keyword>
<organism evidence="10 11">
    <name type="scientific">Aldrovandia affinis</name>
    <dbReference type="NCBI Taxonomy" id="143900"/>
    <lineage>
        <taxon>Eukaryota</taxon>
        <taxon>Metazoa</taxon>
        <taxon>Chordata</taxon>
        <taxon>Craniata</taxon>
        <taxon>Vertebrata</taxon>
        <taxon>Euteleostomi</taxon>
        <taxon>Actinopterygii</taxon>
        <taxon>Neopterygii</taxon>
        <taxon>Teleostei</taxon>
        <taxon>Notacanthiformes</taxon>
        <taxon>Halosauridae</taxon>
        <taxon>Aldrovandia</taxon>
    </lineage>
</organism>
<keyword evidence="2 8" id="KW-0812">Transmembrane</keyword>
<proteinExistence type="predicted"/>
<keyword evidence="6" id="KW-0675">Receptor</keyword>
<dbReference type="InterPro" id="IPR015321">
    <property type="entry name" value="TypeI_recpt_CBD"/>
</dbReference>
<reference evidence="10" key="1">
    <citation type="journal article" date="2023" name="Science">
        <title>Genome structures resolve the early diversification of teleost fishes.</title>
        <authorList>
            <person name="Parey E."/>
            <person name="Louis A."/>
            <person name="Montfort J."/>
            <person name="Bouchez O."/>
            <person name="Roques C."/>
            <person name="Iampietro C."/>
            <person name="Lluch J."/>
            <person name="Castinel A."/>
            <person name="Donnadieu C."/>
            <person name="Desvignes T."/>
            <person name="Floi Bucao C."/>
            <person name="Jouanno E."/>
            <person name="Wen M."/>
            <person name="Mejri S."/>
            <person name="Dirks R."/>
            <person name="Jansen H."/>
            <person name="Henkel C."/>
            <person name="Chen W.J."/>
            <person name="Zahm M."/>
            <person name="Cabau C."/>
            <person name="Klopp C."/>
            <person name="Thompson A.W."/>
            <person name="Robinson-Rechavi M."/>
            <person name="Braasch I."/>
            <person name="Lecointre G."/>
            <person name="Bobe J."/>
            <person name="Postlethwait J.H."/>
            <person name="Berthelot C."/>
            <person name="Roest Crollius H."/>
            <person name="Guiguen Y."/>
        </authorList>
    </citation>
    <scope>NUCLEOTIDE SEQUENCE</scope>
    <source>
        <strain evidence="10">NC1722</strain>
    </source>
</reference>
<dbReference type="GO" id="GO:0004896">
    <property type="term" value="F:cytokine receptor activity"/>
    <property type="evidence" value="ECO:0007669"/>
    <property type="project" value="TreeGrafter"/>
</dbReference>
<evidence type="ECO:0000313" key="10">
    <source>
        <dbReference type="EMBL" id="KAJ8412431.1"/>
    </source>
</evidence>
<keyword evidence="4 8" id="KW-1133">Transmembrane helix</keyword>
<keyword evidence="3" id="KW-0732">Signal</keyword>
<dbReference type="PANTHER" id="PTHR23037">
    <property type="entry name" value="CYTOKINE RECEPTOR"/>
    <property type="match status" value="1"/>
</dbReference>
<evidence type="ECO:0000256" key="6">
    <source>
        <dbReference type="ARBA" id="ARBA00023170"/>
    </source>
</evidence>
<dbReference type="Gene3D" id="2.60.40.10">
    <property type="entry name" value="Immunoglobulins"/>
    <property type="match status" value="3"/>
</dbReference>
<dbReference type="Pfam" id="PF09240">
    <property type="entry name" value="IL6Ra-bind"/>
    <property type="match status" value="1"/>
</dbReference>
<feature type="transmembrane region" description="Helical" evidence="8">
    <location>
        <begin position="370"/>
        <end position="395"/>
    </location>
</feature>
<evidence type="ECO:0000256" key="8">
    <source>
        <dbReference type="SAM" id="Phobius"/>
    </source>
</evidence>
<evidence type="ECO:0000256" key="5">
    <source>
        <dbReference type="ARBA" id="ARBA00023136"/>
    </source>
</evidence>
<dbReference type="PROSITE" id="PS50853">
    <property type="entry name" value="FN3"/>
    <property type="match status" value="1"/>
</dbReference>
<gene>
    <name evidence="10" type="ORF">AAFF_G00127670</name>
</gene>
<comment type="subcellular location">
    <subcellularLocation>
        <location evidence="1">Membrane</location>
        <topology evidence="1">Single-pass type I membrane protein</topology>
    </subcellularLocation>
</comment>
<evidence type="ECO:0000256" key="7">
    <source>
        <dbReference type="ARBA" id="ARBA00023180"/>
    </source>
</evidence>
<evidence type="ECO:0000256" key="3">
    <source>
        <dbReference type="ARBA" id="ARBA00022729"/>
    </source>
</evidence>
<dbReference type="EMBL" id="JAINUG010000019">
    <property type="protein sequence ID" value="KAJ8412431.1"/>
    <property type="molecule type" value="Genomic_DNA"/>
</dbReference>